<accession>E0STK2</accession>
<feature type="transmembrane region" description="Helical" evidence="1">
    <location>
        <begin position="30"/>
        <end position="51"/>
    </location>
</feature>
<evidence type="ECO:0000313" key="2">
    <source>
        <dbReference type="EMBL" id="ADM27618.1"/>
    </source>
</evidence>
<organism evidence="2 3">
    <name type="scientific">Ignisphaera aggregans (strain DSM 17230 / JCM 13409 / AQ1.S1)</name>
    <dbReference type="NCBI Taxonomy" id="583356"/>
    <lineage>
        <taxon>Archaea</taxon>
        <taxon>Thermoproteota</taxon>
        <taxon>Thermoprotei</taxon>
        <taxon>Desulfurococcales</taxon>
        <taxon>Desulfurococcaceae</taxon>
        <taxon>Ignisphaera</taxon>
    </lineage>
</organism>
<gene>
    <name evidence="2" type="ordered locus">Igag_0792</name>
</gene>
<proteinExistence type="predicted"/>
<evidence type="ECO:0000256" key="1">
    <source>
        <dbReference type="SAM" id="Phobius"/>
    </source>
</evidence>
<feature type="transmembrane region" description="Helical" evidence="1">
    <location>
        <begin position="139"/>
        <end position="156"/>
    </location>
</feature>
<name>E0STK2_IGNAA</name>
<feature type="transmembrane region" description="Helical" evidence="1">
    <location>
        <begin position="193"/>
        <end position="216"/>
    </location>
</feature>
<feature type="transmembrane region" description="Helical" evidence="1">
    <location>
        <begin position="168"/>
        <end position="187"/>
    </location>
</feature>
<dbReference type="HOGENOM" id="CLU_1269909_0_0_2"/>
<dbReference type="STRING" id="583356.Igag_0792"/>
<dbReference type="AlphaFoldDB" id="E0STK2"/>
<protein>
    <submittedName>
        <fullName evidence="2">Uncharacterized protein</fullName>
    </submittedName>
</protein>
<keyword evidence="1" id="KW-1133">Transmembrane helix</keyword>
<dbReference type="BioCyc" id="IAGG583356:GHAH-784-MONOMER"/>
<dbReference type="KEGG" id="iag:Igag_0792"/>
<feature type="transmembrane region" description="Helical" evidence="1">
    <location>
        <begin position="115"/>
        <end position="133"/>
    </location>
</feature>
<keyword evidence="1" id="KW-0472">Membrane</keyword>
<feature type="transmembrane region" description="Helical" evidence="1">
    <location>
        <begin position="63"/>
        <end position="80"/>
    </location>
</feature>
<keyword evidence="3" id="KW-1185">Reference proteome</keyword>
<dbReference type="Proteomes" id="UP000001304">
    <property type="component" value="Chromosome"/>
</dbReference>
<reference evidence="2 3" key="1">
    <citation type="journal article" date="2010" name="Stand. Genomic Sci.">
        <title>Complete genome sequence of Ignisphaera aggregans type strain (AQ1.S1).</title>
        <authorList>
            <person name="Goker M."/>
            <person name="Held B."/>
            <person name="Lapidus A."/>
            <person name="Nolan M."/>
            <person name="Spring S."/>
            <person name="Yasawong M."/>
            <person name="Lucas S."/>
            <person name="Glavina Del Rio T."/>
            <person name="Tice H."/>
            <person name="Cheng J.F."/>
            <person name="Goodwin L."/>
            <person name="Tapia R."/>
            <person name="Pitluck S."/>
            <person name="Liolios K."/>
            <person name="Ivanova N."/>
            <person name="Mavromatis K."/>
            <person name="Mikhailova N."/>
            <person name="Pati A."/>
            <person name="Chen A."/>
            <person name="Palaniappan K."/>
            <person name="Brambilla E."/>
            <person name="Land M."/>
            <person name="Hauser L."/>
            <person name="Chang Y.J."/>
            <person name="Jeffries C.D."/>
            <person name="Brettin T."/>
            <person name="Detter J.C."/>
            <person name="Han C."/>
            <person name="Rohde M."/>
            <person name="Sikorski J."/>
            <person name="Woyke T."/>
            <person name="Bristow J."/>
            <person name="Eisen J.A."/>
            <person name="Markowitz V."/>
            <person name="Hugenholtz P."/>
            <person name="Kyrpides N.C."/>
            <person name="Klenk H.P."/>
        </authorList>
    </citation>
    <scope>NUCLEOTIDE SEQUENCE [LARGE SCALE GENOMIC DNA]</scope>
    <source>
        <strain evidence="3">DSM 17230 / JCM 13409 / AQ1.S1</strain>
    </source>
</reference>
<sequence>MSSEESGGVEEVRELIEVLKRISDRLGRLLAVRGALEYIAWALWVSSLRFVDIVVEVFDLPRWIYLTYFAITIIFMVTFVESKLSQTLRLLHELQSLGYTRTRLEVWKRFTRAEMAVWSTSFLVMGVLGLLYGDLGFSTGLLIALGVGNLSTYVLLWRFTGVLMRGALYISLLLILLAPINIAFSAIKPGVEWVFTSIAIIFVYLLLALYNILAAFR</sequence>
<dbReference type="EMBL" id="CP002098">
    <property type="protein sequence ID" value="ADM27618.1"/>
    <property type="molecule type" value="Genomic_DNA"/>
</dbReference>
<keyword evidence="1" id="KW-0812">Transmembrane</keyword>
<evidence type="ECO:0000313" key="3">
    <source>
        <dbReference type="Proteomes" id="UP000001304"/>
    </source>
</evidence>